<protein>
    <submittedName>
        <fullName evidence="1">Uncharacterized protein</fullName>
    </submittedName>
</protein>
<organism evidence="1 2">
    <name type="scientific">Pisolithus microcarpus 441</name>
    <dbReference type="NCBI Taxonomy" id="765257"/>
    <lineage>
        <taxon>Eukaryota</taxon>
        <taxon>Fungi</taxon>
        <taxon>Dikarya</taxon>
        <taxon>Basidiomycota</taxon>
        <taxon>Agaricomycotina</taxon>
        <taxon>Agaricomycetes</taxon>
        <taxon>Agaricomycetidae</taxon>
        <taxon>Boletales</taxon>
        <taxon>Sclerodermatineae</taxon>
        <taxon>Pisolithaceae</taxon>
        <taxon>Pisolithus</taxon>
    </lineage>
</organism>
<reference evidence="2" key="2">
    <citation type="submission" date="2015-01" db="EMBL/GenBank/DDBJ databases">
        <title>Evolutionary Origins and Diversification of the Mycorrhizal Mutualists.</title>
        <authorList>
            <consortium name="DOE Joint Genome Institute"/>
            <consortium name="Mycorrhizal Genomics Consortium"/>
            <person name="Kohler A."/>
            <person name="Kuo A."/>
            <person name="Nagy L.G."/>
            <person name="Floudas D."/>
            <person name="Copeland A."/>
            <person name="Barry K.W."/>
            <person name="Cichocki N."/>
            <person name="Veneault-Fourrey C."/>
            <person name="LaButti K."/>
            <person name="Lindquist E.A."/>
            <person name="Lipzen A."/>
            <person name="Lundell T."/>
            <person name="Morin E."/>
            <person name="Murat C."/>
            <person name="Riley R."/>
            <person name="Ohm R."/>
            <person name="Sun H."/>
            <person name="Tunlid A."/>
            <person name="Henrissat B."/>
            <person name="Grigoriev I.V."/>
            <person name="Hibbett D.S."/>
            <person name="Martin F."/>
        </authorList>
    </citation>
    <scope>NUCLEOTIDE SEQUENCE [LARGE SCALE GENOMIC DNA]</scope>
    <source>
        <strain evidence="2">441</strain>
    </source>
</reference>
<name>A0A0C9YGM0_9AGAM</name>
<dbReference type="EMBL" id="KN833720">
    <property type="protein sequence ID" value="KIK24070.1"/>
    <property type="molecule type" value="Genomic_DNA"/>
</dbReference>
<dbReference type="AlphaFoldDB" id="A0A0C9YGM0"/>
<keyword evidence="2" id="KW-1185">Reference proteome</keyword>
<dbReference type="HOGENOM" id="CLU_2740997_0_0_1"/>
<proteinExistence type="predicted"/>
<gene>
    <name evidence="1" type="ORF">PISMIDRAFT_678565</name>
</gene>
<dbReference type="Proteomes" id="UP000054018">
    <property type="component" value="Unassembled WGS sequence"/>
</dbReference>
<evidence type="ECO:0000313" key="1">
    <source>
        <dbReference type="EMBL" id="KIK24070.1"/>
    </source>
</evidence>
<sequence>MSVGELGRYDWKWTDTSARQMDTETVQDPHSKTYVGQEIQPGTKNKTYERRKTVRNWISCLNRVHEPIRKL</sequence>
<accession>A0A0C9YGM0</accession>
<evidence type="ECO:0000313" key="2">
    <source>
        <dbReference type="Proteomes" id="UP000054018"/>
    </source>
</evidence>
<reference evidence="1 2" key="1">
    <citation type="submission" date="2014-04" db="EMBL/GenBank/DDBJ databases">
        <authorList>
            <consortium name="DOE Joint Genome Institute"/>
            <person name="Kuo A."/>
            <person name="Kohler A."/>
            <person name="Costa M.D."/>
            <person name="Nagy L.G."/>
            <person name="Floudas D."/>
            <person name="Copeland A."/>
            <person name="Barry K.W."/>
            <person name="Cichocki N."/>
            <person name="Veneault-Fourrey C."/>
            <person name="LaButti K."/>
            <person name="Lindquist E.A."/>
            <person name="Lipzen A."/>
            <person name="Lundell T."/>
            <person name="Morin E."/>
            <person name="Murat C."/>
            <person name="Sun H."/>
            <person name="Tunlid A."/>
            <person name="Henrissat B."/>
            <person name="Grigoriev I.V."/>
            <person name="Hibbett D.S."/>
            <person name="Martin F."/>
            <person name="Nordberg H.P."/>
            <person name="Cantor M.N."/>
            <person name="Hua S.X."/>
        </authorList>
    </citation>
    <scope>NUCLEOTIDE SEQUENCE [LARGE SCALE GENOMIC DNA]</scope>
    <source>
        <strain evidence="1 2">441</strain>
    </source>
</reference>